<dbReference type="SUPFAM" id="SSF53098">
    <property type="entry name" value="Ribonuclease H-like"/>
    <property type="match status" value="1"/>
</dbReference>
<accession>A0A2P5BA96</accession>
<dbReference type="GO" id="GO:0004523">
    <property type="term" value="F:RNA-DNA hybrid ribonuclease activity"/>
    <property type="evidence" value="ECO:0007669"/>
    <property type="project" value="InterPro"/>
</dbReference>
<evidence type="ECO:0000313" key="2">
    <source>
        <dbReference type="EMBL" id="PON45713.1"/>
    </source>
</evidence>
<gene>
    <name evidence="2" type="ORF">PanWU01x14_257050</name>
</gene>
<dbReference type="PANTHER" id="PTHR47074:SF11">
    <property type="entry name" value="REVERSE TRANSCRIPTASE-LIKE PROTEIN"/>
    <property type="match status" value="1"/>
</dbReference>
<evidence type="ECO:0000313" key="3">
    <source>
        <dbReference type="Proteomes" id="UP000237105"/>
    </source>
</evidence>
<reference evidence="3" key="1">
    <citation type="submission" date="2016-06" db="EMBL/GenBank/DDBJ databases">
        <title>Parallel loss of symbiosis genes in relatives of nitrogen-fixing non-legume Parasponia.</title>
        <authorList>
            <person name="Van Velzen R."/>
            <person name="Holmer R."/>
            <person name="Bu F."/>
            <person name="Rutten L."/>
            <person name="Van Zeijl A."/>
            <person name="Liu W."/>
            <person name="Santuari L."/>
            <person name="Cao Q."/>
            <person name="Sharma T."/>
            <person name="Shen D."/>
            <person name="Roswanjaya Y."/>
            <person name="Wardhani T."/>
            <person name="Kalhor M.S."/>
            <person name="Jansen J."/>
            <person name="Van den Hoogen J."/>
            <person name="Gungor B."/>
            <person name="Hartog M."/>
            <person name="Hontelez J."/>
            <person name="Verver J."/>
            <person name="Yang W.-C."/>
            <person name="Schijlen E."/>
            <person name="Repin R."/>
            <person name="Schilthuizen M."/>
            <person name="Schranz E."/>
            <person name="Heidstra R."/>
            <person name="Miyata K."/>
            <person name="Fedorova E."/>
            <person name="Kohlen W."/>
            <person name="Bisseling T."/>
            <person name="Smit S."/>
            <person name="Geurts R."/>
        </authorList>
    </citation>
    <scope>NUCLEOTIDE SEQUENCE [LARGE SCALE GENOMIC DNA]</scope>
    <source>
        <strain evidence="3">cv. WU1-14</strain>
    </source>
</reference>
<evidence type="ECO:0000259" key="1">
    <source>
        <dbReference type="Pfam" id="PF13456"/>
    </source>
</evidence>
<dbReference type="Gene3D" id="3.30.420.10">
    <property type="entry name" value="Ribonuclease H-like superfamily/Ribonuclease H"/>
    <property type="match status" value="1"/>
</dbReference>
<dbReference type="InterPro" id="IPR044730">
    <property type="entry name" value="RNase_H-like_dom_plant"/>
</dbReference>
<dbReference type="AlphaFoldDB" id="A0A2P5BA96"/>
<dbReference type="EMBL" id="JXTB01000325">
    <property type="protein sequence ID" value="PON45713.1"/>
    <property type="molecule type" value="Genomic_DNA"/>
</dbReference>
<dbReference type="PANTHER" id="PTHR47074">
    <property type="entry name" value="BNAC02G40300D PROTEIN"/>
    <property type="match status" value="1"/>
</dbReference>
<dbReference type="CDD" id="cd06222">
    <property type="entry name" value="RNase_H_like"/>
    <property type="match status" value="1"/>
</dbReference>
<dbReference type="InterPro" id="IPR036397">
    <property type="entry name" value="RNaseH_sf"/>
</dbReference>
<dbReference type="OrthoDB" id="1906820at2759"/>
<proteinExistence type="predicted"/>
<comment type="caution">
    <text evidence="2">The sequence shown here is derived from an EMBL/GenBank/DDBJ whole genome shotgun (WGS) entry which is preliminary data.</text>
</comment>
<dbReference type="Proteomes" id="UP000237105">
    <property type="component" value="Unassembled WGS sequence"/>
</dbReference>
<dbReference type="InterPro" id="IPR012337">
    <property type="entry name" value="RNaseH-like_sf"/>
</dbReference>
<dbReference type="GO" id="GO:0003676">
    <property type="term" value="F:nucleic acid binding"/>
    <property type="evidence" value="ECO:0007669"/>
    <property type="project" value="InterPro"/>
</dbReference>
<keyword evidence="3" id="KW-1185">Reference proteome</keyword>
<protein>
    <submittedName>
        <fullName evidence="2">Ribonuclease H-like domain containing protein</fullName>
    </submittedName>
</protein>
<dbReference type="InterPro" id="IPR052929">
    <property type="entry name" value="RNase_H-like_EbsB-rel"/>
</dbReference>
<feature type="domain" description="RNase H type-1" evidence="1">
    <location>
        <begin position="69"/>
        <end position="177"/>
    </location>
</feature>
<name>A0A2P5BA96_PARAD</name>
<sequence length="206" mass="22783">MLEFFVIHGYPGQCPFDQLLDTSQKFFAWVIYFFGIGCGMSKRVLHGKSPKDVSLVVAFTESYSTEGRFTGLGVVFRDHTGSVIAALSKKPEGCFSVEVAELLVICKGLQFAARSGLHVDYVESDVLCIIQGLQSTFPLTTNAFIFNDVKSLLVFIKCGFCHFTPRSVNKVARLLADLVLHSPSDMGWVDFLPLSISSIVLNDLHF</sequence>
<dbReference type="InterPro" id="IPR002156">
    <property type="entry name" value="RNaseH_domain"/>
</dbReference>
<dbReference type="Pfam" id="PF13456">
    <property type="entry name" value="RVT_3"/>
    <property type="match status" value="1"/>
</dbReference>
<organism evidence="2 3">
    <name type="scientific">Parasponia andersonii</name>
    <name type="common">Sponia andersonii</name>
    <dbReference type="NCBI Taxonomy" id="3476"/>
    <lineage>
        <taxon>Eukaryota</taxon>
        <taxon>Viridiplantae</taxon>
        <taxon>Streptophyta</taxon>
        <taxon>Embryophyta</taxon>
        <taxon>Tracheophyta</taxon>
        <taxon>Spermatophyta</taxon>
        <taxon>Magnoliopsida</taxon>
        <taxon>eudicotyledons</taxon>
        <taxon>Gunneridae</taxon>
        <taxon>Pentapetalae</taxon>
        <taxon>rosids</taxon>
        <taxon>fabids</taxon>
        <taxon>Rosales</taxon>
        <taxon>Cannabaceae</taxon>
        <taxon>Parasponia</taxon>
    </lineage>
</organism>